<evidence type="ECO:0000256" key="1">
    <source>
        <dbReference type="ARBA" id="ARBA00035112"/>
    </source>
</evidence>
<dbReference type="Pfam" id="PF11807">
    <property type="entry name" value="UstYa"/>
    <property type="match status" value="1"/>
</dbReference>
<sequence length="137" mass="15435">MFCKEGHLRQSLVDGSEPRDSDGDSDEDVPLQHEGTHMQRIRQFRTRHVLLAMAFANVGLASSWAGNVFHVHSQACAGQDMRTTICGGLMQMAHCIDMIRQALKCNIHTRLLGQVWVNPKDPQPVYDSRNTYVSRDS</sequence>
<keyword evidence="3" id="KW-0472">Membrane</keyword>
<keyword evidence="3" id="KW-0812">Transmembrane</keyword>
<comment type="similarity">
    <text evidence="1">Belongs to the ustYa family.</text>
</comment>
<dbReference type="InParanoid" id="A0A084QQL4"/>
<organism evidence="4 5">
    <name type="scientific">Stachybotrys chlorohalonatus (strain IBT 40285)</name>
    <dbReference type="NCBI Taxonomy" id="1283841"/>
    <lineage>
        <taxon>Eukaryota</taxon>
        <taxon>Fungi</taxon>
        <taxon>Dikarya</taxon>
        <taxon>Ascomycota</taxon>
        <taxon>Pezizomycotina</taxon>
        <taxon>Sordariomycetes</taxon>
        <taxon>Hypocreomycetidae</taxon>
        <taxon>Hypocreales</taxon>
        <taxon>Stachybotryaceae</taxon>
        <taxon>Stachybotrys</taxon>
    </lineage>
</organism>
<evidence type="ECO:0000256" key="3">
    <source>
        <dbReference type="SAM" id="Phobius"/>
    </source>
</evidence>
<dbReference type="EMBL" id="KL660468">
    <property type="protein sequence ID" value="KFA66249.1"/>
    <property type="molecule type" value="Genomic_DNA"/>
</dbReference>
<gene>
    <name evidence="4" type="ORF">S40285_10641</name>
</gene>
<dbReference type="AlphaFoldDB" id="A0A084QQL4"/>
<keyword evidence="3" id="KW-1133">Transmembrane helix</keyword>
<dbReference type="InterPro" id="IPR021765">
    <property type="entry name" value="UstYa-like"/>
</dbReference>
<feature type="transmembrane region" description="Helical" evidence="3">
    <location>
        <begin position="48"/>
        <end position="66"/>
    </location>
</feature>
<keyword evidence="5" id="KW-1185">Reference proteome</keyword>
<dbReference type="Proteomes" id="UP000028524">
    <property type="component" value="Unassembled WGS sequence"/>
</dbReference>
<dbReference type="HOGENOM" id="CLU_1866425_0_0_1"/>
<feature type="region of interest" description="Disordered" evidence="2">
    <location>
        <begin position="1"/>
        <end position="35"/>
    </location>
</feature>
<reference evidence="4 5" key="1">
    <citation type="journal article" date="2014" name="BMC Genomics">
        <title>Comparative genome sequencing reveals chemotype-specific gene clusters in the toxigenic black mold Stachybotrys.</title>
        <authorList>
            <person name="Semeiks J."/>
            <person name="Borek D."/>
            <person name="Otwinowski Z."/>
            <person name="Grishin N.V."/>
        </authorList>
    </citation>
    <scope>NUCLEOTIDE SEQUENCE [LARGE SCALE GENOMIC DNA]</scope>
    <source>
        <strain evidence="4 5">IBT 40285</strain>
    </source>
</reference>
<evidence type="ECO:0000313" key="5">
    <source>
        <dbReference type="Proteomes" id="UP000028524"/>
    </source>
</evidence>
<dbReference type="GO" id="GO:0043386">
    <property type="term" value="P:mycotoxin biosynthetic process"/>
    <property type="evidence" value="ECO:0007669"/>
    <property type="project" value="InterPro"/>
</dbReference>
<proteinExistence type="inferred from homology"/>
<protein>
    <submittedName>
        <fullName evidence="4">Uncharacterized protein</fullName>
    </submittedName>
</protein>
<evidence type="ECO:0000256" key="2">
    <source>
        <dbReference type="SAM" id="MobiDB-lite"/>
    </source>
</evidence>
<evidence type="ECO:0000313" key="4">
    <source>
        <dbReference type="EMBL" id="KFA66249.1"/>
    </source>
</evidence>
<accession>A0A084QQL4</accession>
<name>A0A084QQL4_STAC4</name>